<dbReference type="InterPro" id="IPR049457">
    <property type="entry name" value="Emfourin"/>
</dbReference>
<accession>A0A7W3IWG4</accession>
<name>A0A7W3IWG4_9ACTN</name>
<organism evidence="1 2">
    <name type="scientific">Nocardioides ginsengisegetis</name>
    <dbReference type="NCBI Taxonomy" id="661491"/>
    <lineage>
        <taxon>Bacteria</taxon>
        <taxon>Bacillati</taxon>
        <taxon>Actinomycetota</taxon>
        <taxon>Actinomycetes</taxon>
        <taxon>Propionibacteriales</taxon>
        <taxon>Nocardioidaceae</taxon>
        <taxon>Nocardioides</taxon>
    </lineage>
</organism>
<dbReference type="Proteomes" id="UP000580910">
    <property type="component" value="Unassembled WGS sequence"/>
</dbReference>
<protein>
    <submittedName>
        <fullName evidence="1">Uncharacterized protein</fullName>
    </submittedName>
</protein>
<gene>
    <name evidence="1" type="ORF">FB382_000177</name>
</gene>
<sequence>MTFTPSGPSGPSSLVRVRRTGGFAGRVAEASLDLDGDDPRVAEARALLAAIDVRRLRGGDPHPDLFIYAFDLAGPRVTVPEQLLTEELRRLVELVFSG</sequence>
<comment type="caution">
    <text evidence="1">The sequence shown here is derived from an EMBL/GenBank/DDBJ whole genome shotgun (WGS) entry which is preliminary data.</text>
</comment>
<dbReference type="Pfam" id="PF20242">
    <property type="entry name" value="Emfourin"/>
    <property type="match status" value="1"/>
</dbReference>
<dbReference type="RefSeq" id="WP_182535980.1">
    <property type="nucleotide sequence ID" value="NZ_JACGXA010000001.1"/>
</dbReference>
<dbReference type="EMBL" id="JACGXA010000001">
    <property type="protein sequence ID" value="MBA8801886.1"/>
    <property type="molecule type" value="Genomic_DNA"/>
</dbReference>
<evidence type="ECO:0000313" key="2">
    <source>
        <dbReference type="Proteomes" id="UP000580910"/>
    </source>
</evidence>
<proteinExistence type="predicted"/>
<evidence type="ECO:0000313" key="1">
    <source>
        <dbReference type="EMBL" id="MBA8801886.1"/>
    </source>
</evidence>
<keyword evidence="2" id="KW-1185">Reference proteome</keyword>
<dbReference type="AlphaFoldDB" id="A0A7W3IWG4"/>
<reference evidence="1 2" key="1">
    <citation type="submission" date="2020-07" db="EMBL/GenBank/DDBJ databases">
        <title>Sequencing the genomes of 1000 actinobacteria strains.</title>
        <authorList>
            <person name="Klenk H.-P."/>
        </authorList>
    </citation>
    <scope>NUCLEOTIDE SEQUENCE [LARGE SCALE GENOMIC DNA]</scope>
    <source>
        <strain evidence="1 2">DSM 21349</strain>
    </source>
</reference>